<protein>
    <submittedName>
        <fullName evidence="1">Uncharacterized protein</fullName>
    </submittedName>
</protein>
<reference evidence="1 2" key="1">
    <citation type="journal article" date="2021" name="Nat. Commun.">
        <title>Genetic determinants of endophytism in the Arabidopsis root mycobiome.</title>
        <authorList>
            <person name="Mesny F."/>
            <person name="Miyauchi S."/>
            <person name="Thiergart T."/>
            <person name="Pickel B."/>
            <person name="Atanasova L."/>
            <person name="Karlsson M."/>
            <person name="Huettel B."/>
            <person name="Barry K.W."/>
            <person name="Haridas S."/>
            <person name="Chen C."/>
            <person name="Bauer D."/>
            <person name="Andreopoulos W."/>
            <person name="Pangilinan J."/>
            <person name="LaButti K."/>
            <person name="Riley R."/>
            <person name="Lipzen A."/>
            <person name="Clum A."/>
            <person name="Drula E."/>
            <person name="Henrissat B."/>
            <person name="Kohler A."/>
            <person name="Grigoriev I.V."/>
            <person name="Martin F.M."/>
            <person name="Hacquard S."/>
        </authorList>
    </citation>
    <scope>NUCLEOTIDE SEQUENCE [LARGE SCALE GENOMIC DNA]</scope>
    <source>
        <strain evidence="1 2">MPI-SDFR-AT-0080</strain>
    </source>
</reference>
<gene>
    <name evidence="1" type="ORF">B0J12DRAFT_709417</name>
</gene>
<keyword evidence="2" id="KW-1185">Reference proteome</keyword>
<comment type="caution">
    <text evidence="1">The sequence shown here is derived from an EMBL/GenBank/DDBJ whole genome shotgun (WGS) entry which is preliminary data.</text>
</comment>
<evidence type="ECO:0000313" key="2">
    <source>
        <dbReference type="Proteomes" id="UP000774617"/>
    </source>
</evidence>
<evidence type="ECO:0000313" key="1">
    <source>
        <dbReference type="EMBL" id="KAH7055646.1"/>
    </source>
</evidence>
<sequence length="331" mass="36562">MPLPLDKATANLNNTDVLQDVFNKTFGFQKIFVINLPSRTDHRDSISSAAAFSDLQIEYVDGVTKVEEKTLPPGGKEVNLNNGNLGAWRAHPLLGAPDQFLDPTYPQPSAGQAAENFILGGNNHITPATISPSGDLDRWGIIFWLGHCGVRFARASDLNAPLGRVVIADDPTMPEPQHIKMQFGNDELVREYPAHTRVVSRARMGTCTLAYGISQPGARRLLYELGLRKMTGTTDTTDTTDIMFRSVCDGVDGRPIRACLTVQPQLFRHHRAVGSKAAYSDITDHGDDYNGRAFTRNVRWSTCLNFPELVEGQTDYIDLFKVGEKSPVDEF</sequence>
<organism evidence="1 2">
    <name type="scientific">Macrophomina phaseolina</name>
    <dbReference type="NCBI Taxonomy" id="35725"/>
    <lineage>
        <taxon>Eukaryota</taxon>
        <taxon>Fungi</taxon>
        <taxon>Dikarya</taxon>
        <taxon>Ascomycota</taxon>
        <taxon>Pezizomycotina</taxon>
        <taxon>Dothideomycetes</taxon>
        <taxon>Dothideomycetes incertae sedis</taxon>
        <taxon>Botryosphaeriales</taxon>
        <taxon>Botryosphaeriaceae</taxon>
        <taxon>Macrophomina</taxon>
    </lineage>
</organism>
<dbReference type="EMBL" id="JAGTJR010000008">
    <property type="protein sequence ID" value="KAH7055646.1"/>
    <property type="molecule type" value="Genomic_DNA"/>
</dbReference>
<dbReference type="Proteomes" id="UP000774617">
    <property type="component" value="Unassembled WGS sequence"/>
</dbReference>
<proteinExistence type="predicted"/>
<name>A0ABQ8GH84_9PEZI</name>
<accession>A0ABQ8GH84</accession>